<evidence type="ECO:0000313" key="3">
    <source>
        <dbReference type="EMBL" id="KAK7018365.1"/>
    </source>
</evidence>
<name>A0AAW0AYG4_9AGAR</name>
<dbReference type="AlphaFoldDB" id="A0AAW0AYG4"/>
<feature type="region of interest" description="Disordered" evidence="1">
    <location>
        <begin position="24"/>
        <end position="48"/>
    </location>
</feature>
<evidence type="ECO:0000313" key="4">
    <source>
        <dbReference type="Proteomes" id="UP001362999"/>
    </source>
</evidence>
<organism evidence="3 4">
    <name type="scientific">Favolaschia claudopus</name>
    <dbReference type="NCBI Taxonomy" id="2862362"/>
    <lineage>
        <taxon>Eukaryota</taxon>
        <taxon>Fungi</taxon>
        <taxon>Dikarya</taxon>
        <taxon>Basidiomycota</taxon>
        <taxon>Agaricomycotina</taxon>
        <taxon>Agaricomycetes</taxon>
        <taxon>Agaricomycetidae</taxon>
        <taxon>Agaricales</taxon>
        <taxon>Marasmiineae</taxon>
        <taxon>Mycenaceae</taxon>
        <taxon>Favolaschia</taxon>
    </lineage>
</organism>
<protein>
    <submittedName>
        <fullName evidence="3">Uncharacterized protein</fullName>
    </submittedName>
</protein>
<proteinExistence type="predicted"/>
<feature type="compositionally biased region" description="Polar residues" evidence="1">
    <location>
        <begin position="86"/>
        <end position="103"/>
    </location>
</feature>
<dbReference type="EMBL" id="JAWWNJ010000046">
    <property type="protein sequence ID" value="KAK7018365.1"/>
    <property type="molecule type" value="Genomic_DNA"/>
</dbReference>
<dbReference type="Proteomes" id="UP001362999">
    <property type="component" value="Unassembled WGS sequence"/>
</dbReference>
<accession>A0AAW0AYG4</accession>
<evidence type="ECO:0000256" key="1">
    <source>
        <dbReference type="SAM" id="MobiDB-lite"/>
    </source>
</evidence>
<sequence>MGDTLCSGLAYLFSCCCFCTNADPGSDGSGLCSGSRKSAKAKRDPREKALKQEFMDRGYRKDAVSGRIHVENQSQSVLMAAAIGQRPSSESTPRQGSTPSGNEQHAMGAVGKTLGVDPPT</sequence>
<feature type="chain" id="PRO_5044024334" evidence="2">
    <location>
        <begin position="23"/>
        <end position="120"/>
    </location>
</feature>
<reference evidence="3 4" key="1">
    <citation type="journal article" date="2024" name="J Genomics">
        <title>Draft genome sequencing and assembly of Favolaschia claudopus CIRM-BRFM 2984 isolated from oak limbs.</title>
        <authorList>
            <person name="Navarro D."/>
            <person name="Drula E."/>
            <person name="Chaduli D."/>
            <person name="Cazenave R."/>
            <person name="Ahrendt S."/>
            <person name="Wang J."/>
            <person name="Lipzen A."/>
            <person name="Daum C."/>
            <person name="Barry K."/>
            <person name="Grigoriev I.V."/>
            <person name="Favel A."/>
            <person name="Rosso M.N."/>
            <person name="Martin F."/>
        </authorList>
    </citation>
    <scope>NUCLEOTIDE SEQUENCE [LARGE SCALE GENOMIC DNA]</scope>
    <source>
        <strain evidence="3 4">CIRM-BRFM 2984</strain>
    </source>
</reference>
<keyword evidence="4" id="KW-1185">Reference proteome</keyword>
<keyword evidence="2" id="KW-0732">Signal</keyword>
<evidence type="ECO:0000256" key="2">
    <source>
        <dbReference type="SAM" id="SignalP"/>
    </source>
</evidence>
<feature type="region of interest" description="Disordered" evidence="1">
    <location>
        <begin position="81"/>
        <end position="120"/>
    </location>
</feature>
<gene>
    <name evidence="3" type="ORF">R3P38DRAFT_2982407</name>
</gene>
<feature type="signal peptide" evidence="2">
    <location>
        <begin position="1"/>
        <end position="22"/>
    </location>
</feature>
<comment type="caution">
    <text evidence="3">The sequence shown here is derived from an EMBL/GenBank/DDBJ whole genome shotgun (WGS) entry which is preliminary data.</text>
</comment>